<dbReference type="Proteomes" id="UP000184447">
    <property type="component" value="Unassembled WGS sequence"/>
</dbReference>
<protein>
    <submittedName>
        <fullName evidence="1">Uncharacterized protein</fullName>
    </submittedName>
</protein>
<reference evidence="1 2" key="1">
    <citation type="submission" date="2016-11" db="EMBL/GenBank/DDBJ databases">
        <authorList>
            <person name="Jaros S."/>
            <person name="Januszkiewicz K."/>
            <person name="Wedrychowicz H."/>
        </authorList>
    </citation>
    <scope>NUCLEOTIDE SEQUENCE [LARGE SCALE GENOMIC DNA]</scope>
    <source>
        <strain evidence="1 2">DSM 8605</strain>
    </source>
</reference>
<name>A0A1M5Y5X1_9CLOT</name>
<dbReference type="AlphaFoldDB" id="A0A1M5Y5X1"/>
<dbReference type="STRING" id="1121316.SAMN02745207_04226"/>
<accession>A0A1M5Y5X1</accession>
<dbReference type="EMBL" id="FQXM01000058">
    <property type="protein sequence ID" value="SHI07481.1"/>
    <property type="molecule type" value="Genomic_DNA"/>
</dbReference>
<evidence type="ECO:0000313" key="2">
    <source>
        <dbReference type="Proteomes" id="UP000184447"/>
    </source>
</evidence>
<dbReference type="RefSeq" id="WP_073340993.1">
    <property type="nucleotide sequence ID" value="NZ_FQXM01000058.1"/>
</dbReference>
<keyword evidence="2" id="KW-1185">Reference proteome</keyword>
<organism evidence="1 2">
    <name type="scientific">Clostridium grantii DSM 8605</name>
    <dbReference type="NCBI Taxonomy" id="1121316"/>
    <lineage>
        <taxon>Bacteria</taxon>
        <taxon>Bacillati</taxon>
        <taxon>Bacillota</taxon>
        <taxon>Clostridia</taxon>
        <taxon>Eubacteriales</taxon>
        <taxon>Clostridiaceae</taxon>
        <taxon>Clostridium</taxon>
    </lineage>
</organism>
<evidence type="ECO:0000313" key="1">
    <source>
        <dbReference type="EMBL" id="SHI07481.1"/>
    </source>
</evidence>
<gene>
    <name evidence="1" type="ORF">SAMN02745207_04226</name>
</gene>
<proteinExistence type="predicted"/>
<sequence>MENERIAIYSVIINSHTGKSESSIEYFDNKAKTSSIVREALKKIRKLNFGNICAREYYGMDIIEARKIAEENENCTLGIFQ</sequence>